<dbReference type="PANTHER" id="PTHR18895:SF74">
    <property type="entry name" value="MTRF1L RELEASE FACTOR GLUTAMINE METHYLTRANSFERASE"/>
    <property type="match status" value="1"/>
</dbReference>
<dbReference type="GO" id="GO:0032259">
    <property type="term" value="P:methylation"/>
    <property type="evidence" value="ECO:0007669"/>
    <property type="project" value="UniProtKB-KW"/>
</dbReference>
<dbReference type="InterPro" id="IPR019874">
    <property type="entry name" value="RF_methyltr_PrmC"/>
</dbReference>
<proteinExistence type="predicted"/>
<keyword evidence="4" id="KW-0949">S-adenosyl-L-methionine</keyword>
<dbReference type="Pfam" id="PF05175">
    <property type="entry name" value="MTS"/>
    <property type="match status" value="1"/>
</dbReference>
<dbReference type="AlphaFoldDB" id="A0A0S8FQT2"/>
<accession>A0A0S8FQT2</accession>
<evidence type="ECO:0000256" key="2">
    <source>
        <dbReference type="ARBA" id="ARBA00022603"/>
    </source>
</evidence>
<dbReference type="InterPro" id="IPR002052">
    <property type="entry name" value="DNA_methylase_N6_adenine_CS"/>
</dbReference>
<organism evidence="7 8">
    <name type="scientific">candidate division WOR_3 bacterium SM23_42</name>
    <dbReference type="NCBI Taxonomy" id="1703779"/>
    <lineage>
        <taxon>Bacteria</taxon>
        <taxon>Bacteria division WOR-3</taxon>
    </lineage>
</organism>
<comment type="caution">
    <text evidence="7">The sequence shown here is derived from an EMBL/GenBank/DDBJ whole genome shotgun (WGS) entry which is preliminary data.</text>
</comment>
<dbReference type="NCBIfam" id="TIGR00536">
    <property type="entry name" value="hemK_fam"/>
    <property type="match status" value="1"/>
</dbReference>
<dbReference type="InterPro" id="IPR007848">
    <property type="entry name" value="Small_mtfrase_dom"/>
</dbReference>
<evidence type="ECO:0000256" key="1">
    <source>
        <dbReference type="ARBA" id="ARBA00012771"/>
    </source>
</evidence>
<evidence type="ECO:0000313" key="8">
    <source>
        <dbReference type="Proteomes" id="UP000051373"/>
    </source>
</evidence>
<name>A0A0S8FQT2_UNCW3</name>
<dbReference type="InterPro" id="IPR029063">
    <property type="entry name" value="SAM-dependent_MTases_sf"/>
</dbReference>
<keyword evidence="3" id="KW-0808">Transferase</keyword>
<gene>
    <name evidence="7" type="ORF">AMJ83_08495</name>
</gene>
<dbReference type="InterPro" id="IPR004556">
    <property type="entry name" value="HemK-like"/>
</dbReference>
<dbReference type="CDD" id="cd02440">
    <property type="entry name" value="AdoMet_MTases"/>
    <property type="match status" value="1"/>
</dbReference>
<feature type="domain" description="Methyltransferase small" evidence="6">
    <location>
        <begin position="82"/>
        <end position="188"/>
    </location>
</feature>
<dbReference type="PANTHER" id="PTHR18895">
    <property type="entry name" value="HEMK METHYLTRANSFERASE"/>
    <property type="match status" value="1"/>
</dbReference>
<dbReference type="STRING" id="1703779.AMJ83_08495"/>
<evidence type="ECO:0000256" key="4">
    <source>
        <dbReference type="ARBA" id="ARBA00022691"/>
    </source>
</evidence>
<keyword evidence="2" id="KW-0489">Methyltransferase</keyword>
<dbReference type="EC" id="2.1.1.297" evidence="1"/>
<comment type="catalytic activity">
    <reaction evidence="5">
        <text>L-glutaminyl-[peptide chain release factor] + S-adenosyl-L-methionine = N(5)-methyl-L-glutaminyl-[peptide chain release factor] + S-adenosyl-L-homocysteine + H(+)</text>
        <dbReference type="Rhea" id="RHEA:42896"/>
        <dbReference type="Rhea" id="RHEA-COMP:10271"/>
        <dbReference type="Rhea" id="RHEA-COMP:10272"/>
        <dbReference type="ChEBI" id="CHEBI:15378"/>
        <dbReference type="ChEBI" id="CHEBI:30011"/>
        <dbReference type="ChEBI" id="CHEBI:57856"/>
        <dbReference type="ChEBI" id="CHEBI:59789"/>
        <dbReference type="ChEBI" id="CHEBI:61891"/>
        <dbReference type="EC" id="2.1.1.297"/>
    </reaction>
</comment>
<evidence type="ECO:0000256" key="5">
    <source>
        <dbReference type="ARBA" id="ARBA00048391"/>
    </source>
</evidence>
<reference evidence="7 8" key="1">
    <citation type="journal article" date="2015" name="Microbiome">
        <title>Genomic resolution of linkages in carbon, nitrogen, and sulfur cycling among widespread estuary sediment bacteria.</title>
        <authorList>
            <person name="Baker B.J."/>
            <person name="Lazar C.S."/>
            <person name="Teske A.P."/>
            <person name="Dick G.J."/>
        </authorList>
    </citation>
    <scope>NUCLEOTIDE SEQUENCE [LARGE SCALE GENOMIC DNA]</scope>
    <source>
        <strain evidence="7">SM23_42</strain>
    </source>
</reference>
<dbReference type="NCBIfam" id="TIGR03534">
    <property type="entry name" value="RF_mod_PrmC"/>
    <property type="match status" value="1"/>
</dbReference>
<dbReference type="Gene3D" id="3.40.50.150">
    <property type="entry name" value="Vaccinia Virus protein VP39"/>
    <property type="match status" value="1"/>
</dbReference>
<evidence type="ECO:0000259" key="6">
    <source>
        <dbReference type="Pfam" id="PF05175"/>
    </source>
</evidence>
<dbReference type="InterPro" id="IPR050320">
    <property type="entry name" value="N5-glutamine_MTase"/>
</dbReference>
<sequence>MSLQNLSSTRELIRAASKELGIGRSEAELVIATLMNRPRLEIYLKDTVNEEDGFILWSRIQQLKNGIPIEYVTKRVQFRDYTLSVQPGVFIPRIETESFVELLPKILPRSPERVLEIGTGCGAISIALAQLYPDADIIATDISEPAIANAVQNIKSFDFESRIHLLRCDMLEGITGKFDLIVSNPPYVPRSRMKLLPKSVREFEPLKAIDGGEHGVQFIEKLVKKGMDYLTGAGVMALEIDEDSVKKLKTFMADRHIGSFVFKRDLFNKYRFLFIGVGNEKS</sequence>
<evidence type="ECO:0000313" key="7">
    <source>
        <dbReference type="EMBL" id="KPK63096.1"/>
    </source>
</evidence>
<dbReference type="GO" id="GO:0003676">
    <property type="term" value="F:nucleic acid binding"/>
    <property type="evidence" value="ECO:0007669"/>
    <property type="project" value="InterPro"/>
</dbReference>
<evidence type="ECO:0000256" key="3">
    <source>
        <dbReference type="ARBA" id="ARBA00022679"/>
    </source>
</evidence>
<dbReference type="GO" id="GO:0102559">
    <property type="term" value="F:peptide chain release factor N(5)-glutamine methyltransferase activity"/>
    <property type="evidence" value="ECO:0007669"/>
    <property type="project" value="UniProtKB-EC"/>
</dbReference>
<dbReference type="Proteomes" id="UP000051373">
    <property type="component" value="Unassembled WGS sequence"/>
</dbReference>
<protein>
    <recommendedName>
        <fullName evidence="1">peptide chain release factor N(5)-glutamine methyltransferase</fullName>
        <ecNumber evidence="1">2.1.1.297</ecNumber>
    </recommendedName>
</protein>
<dbReference type="PROSITE" id="PS00092">
    <property type="entry name" value="N6_MTASE"/>
    <property type="match status" value="1"/>
</dbReference>
<dbReference type="SUPFAM" id="SSF53335">
    <property type="entry name" value="S-adenosyl-L-methionine-dependent methyltransferases"/>
    <property type="match status" value="1"/>
</dbReference>
<dbReference type="EMBL" id="LJUJ01000019">
    <property type="protein sequence ID" value="KPK63096.1"/>
    <property type="molecule type" value="Genomic_DNA"/>
</dbReference>
<dbReference type="Gene3D" id="1.10.8.10">
    <property type="entry name" value="DNA helicase RuvA subunit, C-terminal domain"/>
    <property type="match status" value="1"/>
</dbReference>